<organism evidence="7 8">
    <name type="scientific">Aureimonas ureilytica</name>
    <dbReference type="NCBI Taxonomy" id="401562"/>
    <lineage>
        <taxon>Bacteria</taxon>
        <taxon>Pseudomonadati</taxon>
        <taxon>Pseudomonadota</taxon>
        <taxon>Alphaproteobacteria</taxon>
        <taxon>Hyphomicrobiales</taxon>
        <taxon>Aurantimonadaceae</taxon>
        <taxon>Aureimonas</taxon>
    </lineage>
</organism>
<dbReference type="InterPro" id="IPR015424">
    <property type="entry name" value="PyrdxlP-dep_Trfase"/>
</dbReference>
<dbReference type="InterPro" id="IPR015421">
    <property type="entry name" value="PyrdxlP-dep_Trfase_major"/>
</dbReference>
<dbReference type="Pfam" id="PF00155">
    <property type="entry name" value="Aminotran_1_2"/>
    <property type="match status" value="1"/>
</dbReference>
<dbReference type="Gene3D" id="3.40.640.10">
    <property type="entry name" value="Type I PLP-dependent aspartate aminotransferase-like (Major domain)"/>
    <property type="match status" value="1"/>
</dbReference>
<dbReference type="PANTHER" id="PTHR46577">
    <property type="entry name" value="HTH-TYPE TRANSCRIPTIONAL REGULATORY PROTEIN GABR"/>
    <property type="match status" value="1"/>
</dbReference>
<evidence type="ECO:0000256" key="5">
    <source>
        <dbReference type="ARBA" id="ARBA00023163"/>
    </source>
</evidence>
<dbReference type="PANTHER" id="PTHR46577:SF1">
    <property type="entry name" value="HTH-TYPE TRANSCRIPTIONAL REGULATORY PROTEIN GABR"/>
    <property type="match status" value="1"/>
</dbReference>
<dbReference type="InterPro" id="IPR004839">
    <property type="entry name" value="Aminotransferase_I/II_large"/>
</dbReference>
<dbReference type="GO" id="GO:0003677">
    <property type="term" value="F:DNA binding"/>
    <property type="evidence" value="ECO:0007669"/>
    <property type="project" value="UniProtKB-KW"/>
</dbReference>
<comment type="similarity">
    <text evidence="1">In the C-terminal section; belongs to the class-I pyridoxal-phosphate-dependent aminotransferase family.</text>
</comment>
<dbReference type="STRING" id="401562.NS365_07910"/>
<dbReference type="EMBL" id="LDPZ01000019">
    <property type="protein sequence ID" value="KTQ95927.1"/>
    <property type="molecule type" value="Genomic_DNA"/>
</dbReference>
<dbReference type="GO" id="GO:0003700">
    <property type="term" value="F:DNA-binding transcription factor activity"/>
    <property type="evidence" value="ECO:0007669"/>
    <property type="project" value="InterPro"/>
</dbReference>
<keyword evidence="2" id="KW-0663">Pyridoxal phosphate</keyword>
<dbReference type="InterPro" id="IPR036388">
    <property type="entry name" value="WH-like_DNA-bd_sf"/>
</dbReference>
<dbReference type="Pfam" id="PF00392">
    <property type="entry name" value="GntR"/>
    <property type="match status" value="1"/>
</dbReference>
<evidence type="ECO:0000256" key="2">
    <source>
        <dbReference type="ARBA" id="ARBA00022898"/>
    </source>
</evidence>
<evidence type="ECO:0000259" key="6">
    <source>
        <dbReference type="PROSITE" id="PS50949"/>
    </source>
</evidence>
<keyword evidence="5" id="KW-0804">Transcription</keyword>
<dbReference type="Proteomes" id="UP000078272">
    <property type="component" value="Unassembled WGS sequence"/>
</dbReference>
<name>A0A175R9K4_9HYPH</name>
<accession>A0A175R9K4</accession>
<dbReference type="SMART" id="SM00345">
    <property type="entry name" value="HTH_GNTR"/>
    <property type="match status" value="1"/>
</dbReference>
<comment type="caution">
    <text evidence="7">The sequence shown here is derived from an EMBL/GenBank/DDBJ whole genome shotgun (WGS) entry which is preliminary data.</text>
</comment>
<keyword evidence="4" id="KW-0238">DNA-binding</keyword>
<dbReference type="InterPro" id="IPR036390">
    <property type="entry name" value="WH_DNA-bd_sf"/>
</dbReference>
<dbReference type="OrthoDB" id="9808770at2"/>
<evidence type="ECO:0000256" key="4">
    <source>
        <dbReference type="ARBA" id="ARBA00023125"/>
    </source>
</evidence>
<reference evidence="7 8" key="1">
    <citation type="journal article" date="2016" name="Front. Microbiol.">
        <title>Genomic Resource of Rice Seed Associated Bacteria.</title>
        <authorList>
            <person name="Midha S."/>
            <person name="Bansal K."/>
            <person name="Sharma S."/>
            <person name="Kumar N."/>
            <person name="Patil P.P."/>
            <person name="Chaudhry V."/>
            <person name="Patil P.B."/>
        </authorList>
    </citation>
    <scope>NUCLEOTIDE SEQUENCE [LARGE SCALE GENOMIC DNA]</scope>
    <source>
        <strain evidence="7 8">NS226</strain>
    </source>
</reference>
<dbReference type="PATRIC" id="fig|401562.3.peg.1335"/>
<dbReference type="PROSITE" id="PS50949">
    <property type="entry name" value="HTH_GNTR"/>
    <property type="match status" value="1"/>
</dbReference>
<keyword evidence="3" id="KW-0805">Transcription regulation</keyword>
<protein>
    <submittedName>
        <fullName evidence="7">GntR family transcriptional regulator</fullName>
    </submittedName>
</protein>
<dbReference type="InterPro" id="IPR051446">
    <property type="entry name" value="HTH_trans_reg/aminotransferase"/>
</dbReference>
<dbReference type="Gene3D" id="1.10.10.10">
    <property type="entry name" value="Winged helix-like DNA-binding domain superfamily/Winged helix DNA-binding domain"/>
    <property type="match status" value="1"/>
</dbReference>
<sequence>MIDHFLPVRFDAGRGLQEQLREALVTAILGGGFPADQPLPSCRKLATQLRVSRNTVNLVYESLLDSGYIVSQPRRGFFLAPAYAEGAAGARSLGETAVLNAGERASEADEPDWDRRFKLRPGLTSGVFRPQDWARFPYPFVYGQPMRDLFPLERWREASRKALRRETASSWLHDRFDRDDDMLVEQLRTRVLPKRGIWAKPSEILVTLGSQNALFLIGALLMNGQTRVAMETPGFRDALSIFELHGAKVQLHPLDEEGMALSPDLGACDYLYLTPSHQVPTGIVMSPARRALLMEGVRAHDQILIEDDYDAELNLDRDALPAIKAGDTSGRVIYLSSLSKPFSPGLRLGYLVADAELVDELRSLRRLMYRHPPLNNQRMMAEFLAQGYYDAHLRAFRAEHARRRDALSQALTQDLDSCRQIGSPSASAFWLAAPGAVDTRKLAWAAARQGVVFEYGEQFFFEGAAPTHFMRLGFNAIEAQRIPKGVELLAAAMDRI</sequence>
<evidence type="ECO:0000256" key="3">
    <source>
        <dbReference type="ARBA" id="ARBA00023015"/>
    </source>
</evidence>
<evidence type="ECO:0000256" key="1">
    <source>
        <dbReference type="ARBA" id="ARBA00005384"/>
    </source>
</evidence>
<dbReference type="GO" id="GO:0030170">
    <property type="term" value="F:pyridoxal phosphate binding"/>
    <property type="evidence" value="ECO:0007669"/>
    <property type="project" value="InterPro"/>
</dbReference>
<dbReference type="RefSeq" id="WP_058634811.1">
    <property type="nucleotide sequence ID" value="NZ_LDPZ01000019.1"/>
</dbReference>
<proteinExistence type="inferred from homology"/>
<dbReference type="SUPFAM" id="SSF53383">
    <property type="entry name" value="PLP-dependent transferases"/>
    <property type="match status" value="1"/>
</dbReference>
<evidence type="ECO:0000313" key="7">
    <source>
        <dbReference type="EMBL" id="KTQ95927.1"/>
    </source>
</evidence>
<gene>
    <name evidence="7" type="ORF">NS226_09620</name>
</gene>
<feature type="domain" description="HTH gntR-type" evidence="6">
    <location>
        <begin position="14"/>
        <end position="82"/>
    </location>
</feature>
<dbReference type="CDD" id="cd00609">
    <property type="entry name" value="AAT_like"/>
    <property type="match status" value="1"/>
</dbReference>
<dbReference type="CDD" id="cd07377">
    <property type="entry name" value="WHTH_GntR"/>
    <property type="match status" value="1"/>
</dbReference>
<dbReference type="SUPFAM" id="SSF46785">
    <property type="entry name" value="Winged helix' DNA-binding domain"/>
    <property type="match status" value="1"/>
</dbReference>
<dbReference type="InterPro" id="IPR000524">
    <property type="entry name" value="Tscrpt_reg_HTH_GntR"/>
</dbReference>
<dbReference type="AlphaFoldDB" id="A0A175R9K4"/>
<evidence type="ECO:0000313" key="8">
    <source>
        <dbReference type="Proteomes" id="UP000078272"/>
    </source>
</evidence>